<name>A0ABD6F1V5_9BILA</name>
<evidence type="ECO:0000256" key="5">
    <source>
        <dbReference type="ARBA" id="ARBA00023242"/>
    </source>
</evidence>
<reference evidence="8 9" key="1">
    <citation type="submission" date="2024-08" db="EMBL/GenBank/DDBJ databases">
        <title>Gnathostoma spinigerum genome.</title>
        <authorList>
            <person name="Gonzalez-Bertolin B."/>
            <person name="Monzon S."/>
            <person name="Zaballos A."/>
            <person name="Jimenez P."/>
            <person name="Dekumyoy P."/>
            <person name="Varona S."/>
            <person name="Cuesta I."/>
            <person name="Sumanam S."/>
            <person name="Adisakwattana P."/>
            <person name="Gasser R.B."/>
            <person name="Hernandez-Gonzalez A."/>
            <person name="Young N.D."/>
            <person name="Perteguer M.J."/>
        </authorList>
    </citation>
    <scope>NUCLEOTIDE SEQUENCE [LARGE SCALE GENOMIC DNA]</scope>
    <source>
        <strain evidence="8">AL3</strain>
        <tissue evidence="8">Liver</tissue>
    </source>
</reference>
<dbReference type="GO" id="GO:0006325">
    <property type="term" value="P:chromatin organization"/>
    <property type="evidence" value="ECO:0007669"/>
    <property type="project" value="UniProtKB-KW"/>
</dbReference>
<evidence type="ECO:0000259" key="7">
    <source>
        <dbReference type="Pfam" id="PF05712"/>
    </source>
</evidence>
<keyword evidence="3" id="KW-0805">Transcription regulation</keyword>
<keyword evidence="4" id="KW-0804">Transcription</keyword>
<dbReference type="PANTHER" id="PTHR10880:SF48">
    <property type="entry name" value="MORTALITY FACTOR 4 LIKE 2"/>
    <property type="match status" value="1"/>
</dbReference>
<sequence length="359" mass="40809">MDYNDENVDRANAQIRKAVRAQQEKVGRSHHRRRSQVRAVLVPYPSHDPESVRPSSSKRISSVSNKSETSDSETDSGLSKITMKRARKDGRDNSKSSPLRTRKKPGRRKNCLLRGSCNVPGNDRKTDKAVHCVLNRKATKDSGAALVSMPKKLVDVLNVDSNQVRTKLNVPRLPASVSISGILKEYVIHMQQMCDEENKKPRREQQKFHEYWSPFLACLPICADVIKDLIDFVLPRQILYPAEIPRHLDLTLPMDSKCAVLRTLSHEDTLNGAEGDGMRPSDSYGFIHLLRFLMILPESVGMLPSNHISRSLITSFTRSLIVFLSENMEKFFDIDNDYETITPTYRKRIKVLKEETGIP</sequence>
<keyword evidence="2" id="KW-0156">Chromatin regulator</keyword>
<evidence type="ECO:0000256" key="1">
    <source>
        <dbReference type="ARBA" id="ARBA00004123"/>
    </source>
</evidence>
<accession>A0ABD6F1V5</accession>
<protein>
    <recommendedName>
        <fullName evidence="7">MRG domain-containing protein</fullName>
    </recommendedName>
</protein>
<organism evidence="8 9">
    <name type="scientific">Gnathostoma spinigerum</name>
    <dbReference type="NCBI Taxonomy" id="75299"/>
    <lineage>
        <taxon>Eukaryota</taxon>
        <taxon>Metazoa</taxon>
        <taxon>Ecdysozoa</taxon>
        <taxon>Nematoda</taxon>
        <taxon>Chromadorea</taxon>
        <taxon>Rhabditida</taxon>
        <taxon>Spirurina</taxon>
        <taxon>Gnathostomatomorpha</taxon>
        <taxon>Gnathostomatoidea</taxon>
        <taxon>Gnathostomatidae</taxon>
        <taxon>Gnathostoma</taxon>
    </lineage>
</organism>
<feature type="compositionally biased region" description="Basic residues" evidence="6">
    <location>
        <begin position="100"/>
        <end position="111"/>
    </location>
</feature>
<dbReference type="AlphaFoldDB" id="A0ABD6F1V5"/>
<dbReference type="GO" id="GO:0005634">
    <property type="term" value="C:nucleus"/>
    <property type="evidence" value="ECO:0007669"/>
    <property type="project" value="UniProtKB-SubCell"/>
</dbReference>
<proteinExistence type="predicted"/>
<evidence type="ECO:0000256" key="2">
    <source>
        <dbReference type="ARBA" id="ARBA00022853"/>
    </source>
</evidence>
<dbReference type="EMBL" id="JBGFUD010010433">
    <property type="protein sequence ID" value="MFH4982905.1"/>
    <property type="molecule type" value="Genomic_DNA"/>
</dbReference>
<dbReference type="InterPro" id="IPR008676">
    <property type="entry name" value="MRG"/>
</dbReference>
<evidence type="ECO:0000256" key="3">
    <source>
        <dbReference type="ARBA" id="ARBA00023015"/>
    </source>
</evidence>
<dbReference type="InterPro" id="IPR038217">
    <property type="entry name" value="MRG_C_sf"/>
</dbReference>
<dbReference type="Proteomes" id="UP001608902">
    <property type="component" value="Unassembled WGS sequence"/>
</dbReference>
<dbReference type="Gene3D" id="1.10.274.30">
    <property type="entry name" value="MRG domain"/>
    <property type="match status" value="1"/>
</dbReference>
<feature type="domain" description="MRG" evidence="7">
    <location>
        <begin position="142"/>
        <end position="339"/>
    </location>
</feature>
<evidence type="ECO:0000313" key="9">
    <source>
        <dbReference type="Proteomes" id="UP001608902"/>
    </source>
</evidence>
<evidence type="ECO:0000313" key="8">
    <source>
        <dbReference type="EMBL" id="MFH4982905.1"/>
    </source>
</evidence>
<keyword evidence="5" id="KW-0539">Nucleus</keyword>
<gene>
    <name evidence="8" type="ORF">AB6A40_009614</name>
</gene>
<evidence type="ECO:0000256" key="6">
    <source>
        <dbReference type="SAM" id="MobiDB-lite"/>
    </source>
</evidence>
<feature type="region of interest" description="Disordered" evidence="6">
    <location>
        <begin position="1"/>
        <end position="115"/>
    </location>
</feature>
<evidence type="ECO:0000256" key="4">
    <source>
        <dbReference type="ARBA" id="ARBA00023163"/>
    </source>
</evidence>
<dbReference type="Pfam" id="PF05712">
    <property type="entry name" value="MRG"/>
    <property type="match status" value="1"/>
</dbReference>
<dbReference type="PROSITE" id="PS51640">
    <property type="entry name" value="MRG"/>
    <property type="match status" value="1"/>
</dbReference>
<keyword evidence="9" id="KW-1185">Reference proteome</keyword>
<comment type="caution">
    <text evidence="8">The sequence shown here is derived from an EMBL/GenBank/DDBJ whole genome shotgun (WGS) entry which is preliminary data.</text>
</comment>
<dbReference type="InterPro" id="IPR026541">
    <property type="entry name" value="MRG_dom"/>
</dbReference>
<feature type="compositionally biased region" description="Low complexity" evidence="6">
    <location>
        <begin position="52"/>
        <end position="67"/>
    </location>
</feature>
<dbReference type="PANTHER" id="PTHR10880">
    <property type="entry name" value="MORTALITY FACTOR 4-LIKE PROTEIN"/>
    <property type="match status" value="1"/>
</dbReference>
<comment type="subcellular location">
    <subcellularLocation>
        <location evidence="1">Nucleus</location>
    </subcellularLocation>
</comment>